<dbReference type="EMBL" id="VZZJ01000045">
    <property type="protein sequence ID" value="KAB1068833.1"/>
    <property type="molecule type" value="Genomic_DNA"/>
</dbReference>
<feature type="compositionally biased region" description="Basic residues" evidence="1">
    <location>
        <begin position="20"/>
        <end position="29"/>
    </location>
</feature>
<dbReference type="AlphaFoldDB" id="A0A6N6MJ39"/>
<dbReference type="RefSeq" id="WP_150966829.1">
    <property type="nucleotide sequence ID" value="NZ_VZZJ01000045.1"/>
</dbReference>
<organism evidence="2 3">
    <name type="scientific">Methylobacterium planeticum</name>
    <dbReference type="NCBI Taxonomy" id="2615211"/>
    <lineage>
        <taxon>Bacteria</taxon>
        <taxon>Pseudomonadati</taxon>
        <taxon>Pseudomonadota</taxon>
        <taxon>Alphaproteobacteria</taxon>
        <taxon>Hyphomicrobiales</taxon>
        <taxon>Methylobacteriaceae</taxon>
        <taxon>Methylobacterium</taxon>
    </lineage>
</organism>
<evidence type="ECO:0000313" key="2">
    <source>
        <dbReference type="EMBL" id="KAB1068833.1"/>
    </source>
</evidence>
<dbReference type="Proteomes" id="UP000441523">
    <property type="component" value="Unassembled WGS sequence"/>
</dbReference>
<protein>
    <submittedName>
        <fullName evidence="2">Uncharacterized protein</fullName>
    </submittedName>
</protein>
<accession>A0A6N6MJ39</accession>
<gene>
    <name evidence="2" type="ORF">F6X51_26325</name>
</gene>
<evidence type="ECO:0000256" key="1">
    <source>
        <dbReference type="SAM" id="MobiDB-lite"/>
    </source>
</evidence>
<sequence length="103" mass="11491">MNSQSVAVISKADPKTGPSGKKRLSKPPHRPLTSVELRSLEDGDAEVVVGFRRPVRRVLREGFDEQFAMTPAEALNLYNRLGRAIALERRRWQAGRQSGGHVE</sequence>
<name>A0A6N6MJ39_9HYPH</name>
<evidence type="ECO:0000313" key="3">
    <source>
        <dbReference type="Proteomes" id="UP000441523"/>
    </source>
</evidence>
<feature type="region of interest" description="Disordered" evidence="1">
    <location>
        <begin position="1"/>
        <end position="37"/>
    </location>
</feature>
<keyword evidence="3" id="KW-1185">Reference proteome</keyword>
<reference evidence="2 3" key="1">
    <citation type="submission" date="2019-09" db="EMBL/GenBank/DDBJ databases">
        <title>YIM 132548 draft genome.</title>
        <authorList>
            <person name="Jiang L."/>
        </authorList>
    </citation>
    <scope>NUCLEOTIDE SEQUENCE [LARGE SCALE GENOMIC DNA]</scope>
    <source>
        <strain evidence="2 3">YIM 132548</strain>
    </source>
</reference>
<comment type="caution">
    <text evidence="2">The sequence shown here is derived from an EMBL/GenBank/DDBJ whole genome shotgun (WGS) entry which is preliminary data.</text>
</comment>
<proteinExistence type="predicted"/>